<evidence type="ECO:0000256" key="1">
    <source>
        <dbReference type="SAM" id="MobiDB-lite"/>
    </source>
</evidence>
<dbReference type="PANTHER" id="PTHR31469">
    <property type="entry name" value="OS07G0633600 PROTEIN"/>
    <property type="match status" value="1"/>
</dbReference>
<dbReference type="AlphaFoldDB" id="A0A8T2SZ21"/>
<reference evidence="3" key="1">
    <citation type="submission" date="2021-08" db="EMBL/GenBank/DDBJ databases">
        <title>WGS assembly of Ceratopteris richardii.</title>
        <authorList>
            <person name="Marchant D.B."/>
            <person name="Chen G."/>
            <person name="Jenkins J."/>
            <person name="Shu S."/>
            <person name="Leebens-Mack J."/>
            <person name="Grimwood J."/>
            <person name="Schmutz J."/>
            <person name="Soltis P."/>
            <person name="Soltis D."/>
            <person name="Chen Z.-H."/>
        </authorList>
    </citation>
    <scope>NUCLEOTIDE SEQUENCE</scope>
    <source>
        <strain evidence="3">Whitten #5841</strain>
        <tissue evidence="3">Leaf</tissue>
    </source>
</reference>
<sequence>MLCSACLCLGSSSSLSSLSVTSPPIPGLNLVKPSPNLSLMLSCRTPPSKLMSRFSAQTTSVFNTIQGDEKTADAPICSSQDTPIHCSDPAVLNAIINYNLEHFPDLSFFSYYPAVKGPSDDQCDAAWKFRAKKEKSWRMYKDFRRFTLTVSEACNVSVVDTGGWHFGKYAKHLIPRKRGSPHGSEDDSTYSHYGSP</sequence>
<dbReference type="EMBL" id="CM035421">
    <property type="protein sequence ID" value="KAH7387348.1"/>
    <property type="molecule type" value="Genomic_DNA"/>
</dbReference>
<name>A0A8T2SZ21_CERRI</name>
<feature type="region of interest" description="Disordered" evidence="1">
    <location>
        <begin position="177"/>
        <end position="196"/>
    </location>
</feature>
<evidence type="ECO:0000313" key="3">
    <source>
        <dbReference type="EMBL" id="KAH7387348.1"/>
    </source>
</evidence>
<organism evidence="3 4">
    <name type="scientific">Ceratopteris richardii</name>
    <name type="common">Triangle waterfern</name>
    <dbReference type="NCBI Taxonomy" id="49495"/>
    <lineage>
        <taxon>Eukaryota</taxon>
        <taxon>Viridiplantae</taxon>
        <taxon>Streptophyta</taxon>
        <taxon>Embryophyta</taxon>
        <taxon>Tracheophyta</taxon>
        <taxon>Polypodiopsida</taxon>
        <taxon>Polypodiidae</taxon>
        <taxon>Polypodiales</taxon>
        <taxon>Pteridineae</taxon>
        <taxon>Pteridaceae</taxon>
        <taxon>Parkerioideae</taxon>
        <taxon>Ceratopteris</taxon>
    </lineage>
</organism>
<dbReference type="PANTHER" id="PTHR31469:SF4">
    <property type="entry name" value="O-FUCOSYLTRANSFERASE FAMILY PROTEIN"/>
    <property type="match status" value="1"/>
</dbReference>
<dbReference type="InterPro" id="IPR055502">
    <property type="entry name" value="DUF7074"/>
</dbReference>
<dbReference type="GO" id="GO:0005794">
    <property type="term" value="C:Golgi apparatus"/>
    <property type="evidence" value="ECO:0007669"/>
    <property type="project" value="TreeGrafter"/>
</dbReference>
<gene>
    <name evidence="3" type="ORF">KP509_16G018400</name>
</gene>
<comment type="caution">
    <text evidence="3">The sequence shown here is derived from an EMBL/GenBank/DDBJ whole genome shotgun (WGS) entry which is preliminary data.</text>
</comment>
<protein>
    <recommendedName>
        <fullName evidence="2">DUF7074 domain-containing protein</fullName>
    </recommendedName>
</protein>
<accession>A0A8T2SZ21</accession>
<dbReference type="Pfam" id="PF23269">
    <property type="entry name" value="DUF7074"/>
    <property type="match status" value="1"/>
</dbReference>
<dbReference type="Proteomes" id="UP000825935">
    <property type="component" value="Chromosome 16"/>
</dbReference>
<dbReference type="OrthoDB" id="1794029at2759"/>
<feature type="domain" description="DUF7074" evidence="2">
    <location>
        <begin position="82"/>
        <end position="165"/>
    </location>
</feature>
<evidence type="ECO:0000313" key="4">
    <source>
        <dbReference type="Proteomes" id="UP000825935"/>
    </source>
</evidence>
<evidence type="ECO:0000259" key="2">
    <source>
        <dbReference type="Pfam" id="PF23269"/>
    </source>
</evidence>
<keyword evidence="4" id="KW-1185">Reference proteome</keyword>
<proteinExistence type="predicted"/>